<reference evidence="1 2" key="1">
    <citation type="submission" date="2014-07" db="EMBL/GenBank/DDBJ databases">
        <title>Genome of Chryseobacterium luteum DSM 18605.</title>
        <authorList>
            <person name="Stropko S.J."/>
            <person name="Pipes S.E."/>
            <person name="Newman J.D."/>
        </authorList>
    </citation>
    <scope>NUCLEOTIDE SEQUENCE [LARGE SCALE GENOMIC DNA]</scope>
    <source>
        <strain evidence="1 2">DSM 18605</strain>
    </source>
</reference>
<comment type="caution">
    <text evidence="1">The sequence shown here is derived from an EMBL/GenBank/DDBJ whole genome shotgun (WGS) entry which is preliminary data.</text>
</comment>
<dbReference type="eggNOG" id="ENOG5033ZYI">
    <property type="taxonomic scope" value="Bacteria"/>
</dbReference>
<name>A0A085ZXH6_9FLAO</name>
<dbReference type="STRING" id="421531.IX38_01080"/>
<organism evidence="1 2">
    <name type="scientific">Chryseobacterium luteum</name>
    <dbReference type="NCBI Taxonomy" id="421531"/>
    <lineage>
        <taxon>Bacteria</taxon>
        <taxon>Pseudomonadati</taxon>
        <taxon>Bacteroidota</taxon>
        <taxon>Flavobacteriia</taxon>
        <taxon>Flavobacteriales</taxon>
        <taxon>Weeksellaceae</taxon>
        <taxon>Chryseobacterium group</taxon>
        <taxon>Chryseobacterium</taxon>
    </lineage>
</organism>
<dbReference type="EMBL" id="JPRO01000001">
    <property type="protein sequence ID" value="KFF09140.1"/>
    <property type="molecule type" value="Genomic_DNA"/>
</dbReference>
<dbReference type="AlphaFoldDB" id="A0A085ZXH6"/>
<protein>
    <submittedName>
        <fullName evidence="1">Uncharacterized protein</fullName>
    </submittedName>
</protein>
<evidence type="ECO:0000313" key="1">
    <source>
        <dbReference type="EMBL" id="KFF09140.1"/>
    </source>
</evidence>
<keyword evidence="2" id="KW-1185">Reference proteome</keyword>
<proteinExistence type="predicted"/>
<gene>
    <name evidence="1" type="ORF">IX38_01080</name>
</gene>
<dbReference type="OrthoDB" id="1276197at2"/>
<accession>A0A085ZXH6</accession>
<dbReference type="RefSeq" id="WP_034701002.1">
    <property type="nucleotide sequence ID" value="NZ_JPRO01000001.1"/>
</dbReference>
<evidence type="ECO:0000313" key="2">
    <source>
        <dbReference type="Proteomes" id="UP000028703"/>
    </source>
</evidence>
<dbReference type="Proteomes" id="UP000028703">
    <property type="component" value="Unassembled WGS sequence"/>
</dbReference>
<sequence>MKNIIEEFRNELINHYKAFRFSHYALHNLGDVYKDWKSNHPELKNFVIEDQDFNITIRFNEAEISETEEEGLYQRILAGSTIATFYNIWEDKYRKKIAEEKGVEKNDIKNELFYELNKIRQAVIHNNFNKTSKLKDLELLSFILIENTFKLGSSEVEKIYQLLLLELDSLSA</sequence>